<comment type="caution">
    <text evidence="2">The sequence shown here is derived from an EMBL/GenBank/DDBJ whole genome shotgun (WGS) entry which is preliminary data.</text>
</comment>
<organism evidence="2 3">
    <name type="scientific">Sporothrix epigloea</name>
    <dbReference type="NCBI Taxonomy" id="1892477"/>
    <lineage>
        <taxon>Eukaryota</taxon>
        <taxon>Fungi</taxon>
        <taxon>Dikarya</taxon>
        <taxon>Ascomycota</taxon>
        <taxon>Pezizomycotina</taxon>
        <taxon>Sordariomycetes</taxon>
        <taxon>Sordariomycetidae</taxon>
        <taxon>Ophiostomatales</taxon>
        <taxon>Ophiostomataceae</taxon>
        <taxon>Sporothrix</taxon>
    </lineage>
</organism>
<feature type="region of interest" description="Disordered" evidence="1">
    <location>
        <begin position="283"/>
        <end position="312"/>
    </location>
</feature>
<reference evidence="2 3" key="1">
    <citation type="submission" date="2024-01" db="EMBL/GenBank/DDBJ databases">
        <authorList>
            <person name="Allen C."/>
            <person name="Tagirdzhanova G."/>
        </authorList>
    </citation>
    <scope>NUCLEOTIDE SEQUENCE [LARGE SCALE GENOMIC DNA]</scope>
    <source>
        <strain evidence="2 3">CBS 573.63</strain>
    </source>
</reference>
<accession>A0ABP0DN79</accession>
<evidence type="ECO:0000313" key="2">
    <source>
        <dbReference type="EMBL" id="CAK7269739.1"/>
    </source>
</evidence>
<feature type="compositionally biased region" description="Polar residues" evidence="1">
    <location>
        <begin position="93"/>
        <end position="104"/>
    </location>
</feature>
<dbReference type="EMBL" id="CAWUOM010000062">
    <property type="protein sequence ID" value="CAK7269739.1"/>
    <property type="molecule type" value="Genomic_DNA"/>
</dbReference>
<feature type="region of interest" description="Disordered" evidence="1">
    <location>
        <begin position="377"/>
        <end position="399"/>
    </location>
</feature>
<evidence type="ECO:0000313" key="3">
    <source>
        <dbReference type="Proteomes" id="UP001642501"/>
    </source>
</evidence>
<dbReference type="Proteomes" id="UP001642501">
    <property type="component" value="Unassembled WGS sequence"/>
</dbReference>
<sequence length="399" mass="44732">MQYSYESVAQASHVGQTSSAAGYDMNGYSYHASPRASDLATPVNQYSYGSYSITAPSSEESSTSPTLYSFSAPANGRSTYAYQRAPQMPAMTSGRQRFPSTDSAAESIRTPRTRPPPIHSLPAPVNGYQLGTPRSGSAGESLPGDFEATIPEENRNAVLATGEACEFHQDCPADDRLIYDLHRRYRNVRGKGMWDTISAEFHKKYPEKKLSTARLQMKHTRAVRKHLMWPQEAFSAMIKIYIDEEKNKYAHYASRLKETIGNKYWDFKPADVEAFLCRTGIEDPVPEPTSKTRRRNHQQGRRLRDSDVRRSSAPRAPLIWNTSYAPFPITGQQQFPLPSSNQSMMAVPSDYEHHALASVQTPVFSREQDSAFLESLDHKYSQNDSDDAIRSSHSNSPPS</sequence>
<name>A0ABP0DN79_9PEZI</name>
<feature type="region of interest" description="Disordered" evidence="1">
    <location>
        <begin position="89"/>
        <end position="141"/>
    </location>
</feature>
<proteinExistence type="predicted"/>
<gene>
    <name evidence="2" type="ORF">SEPCBS57363_003757</name>
</gene>
<evidence type="ECO:0008006" key="4">
    <source>
        <dbReference type="Google" id="ProtNLM"/>
    </source>
</evidence>
<keyword evidence="3" id="KW-1185">Reference proteome</keyword>
<evidence type="ECO:0000256" key="1">
    <source>
        <dbReference type="SAM" id="MobiDB-lite"/>
    </source>
</evidence>
<protein>
    <recommendedName>
        <fullName evidence="4">Myb-like domain-containing protein</fullName>
    </recommendedName>
</protein>
<feature type="compositionally biased region" description="Basic residues" evidence="1">
    <location>
        <begin position="291"/>
        <end position="301"/>
    </location>
</feature>